<sequence>MSLLPPATQVEEMEPGSSNLVIRLQGRKREDDDERAGKLQLELLDRVEGILERMGKALSYDFHKLPAEVRELADSGGPGHLLQRLNLFMRDHILDDFLRKHPRCRQLFSELFSCRYPHLGALHREGSEDVVVVGGDTDRLMMSAEECPVGPLDEAFKSRISTATGNVRWVPIVKDNGDIENTVTLKKGTRTTSDSSNLAAKDALSECIDAYYRFDPLLDDSDPGGVSAITSSISLQELELAERMYRHMDALLSKESVDNVIRGVPNMAPQLKAALAERFVNVSSISQRFQKVFQNKVFAHMPMPAKSGIELEMALGRLDPEEQEQEHGDHGEGPVVGVELDSSESTNHRPGIPISPGDWQLQPYKGWYVDGPRVQLARAKNFLADGDIDRTVDWERKFAELTEYFAHLHSKFRGKDWIHDLRDALDMLRAHWIFDNYYYGKPQLVVDFPAGFWPAQSKRLPRLPGPDLVVCAESSERRDLTGPRRLLHVHVASAHDRQYEMPADVLRRDYLEPYWDDCDRFWAAGPFADATEPANLAACENESYEDCVSGGMAHTAKRLGGRGGFRPPRRSAGCHDGALQVRRETLEAFARFRGGKRAALQQCLNIFTHDENRKLCTPWRVLALPAPPERKRPDAGIFYSSKRLANPPEKESRDPWAYTRAYQWFKREELRWAQWAREHAVKESYGHKLWLRSGEPVMELPKNWKGPVPRDLMNLDMAKTYELLRRCQKIRQGLRRAARRAPRDFITGLLKAVDAGLAGKPAAKKMNLSFGGHEYEPTDDGLALANVRPTEAAWLEYICQPSRNRPHELKESLGRRGELMLSRVTQMMRDVSPVSLFRDTKPRTMDAFLKELNLGCRGPVKRYKFTGKDVERLAPKLQDLKILRVYKNERNGEWMFGRPETEFHPEDLVKWPDPEPQTQQIQEPEPLASYTSQIRPKGNNEKHHIRHDDDASVASNDTFSTHVSVPASSEDFHVYPRDMPRRKDVLSLRSFIKDPVRSPEWRERTANFFYCLGYRLGRTFRVLQGQHEEHQKALRDPGIQEHNRNFLDTIISYWEDDAKKRPNDPAKNRENKGSWRITMTFPDVVKIADPDAYRAHREAWALDEWPAWKDAYDVVRSSLLREAYENKTMLWPLHLPYNSYATRYKVADPTIWRKRLSERTLEIWNDDDLDSETKTARVKALGTQIRKEEEEEEKRQDGLAAQKQGLKTMRCEPVWTFGHPSRKKAVHLFWDMNNWPVHLQSESRRRVIASRGPAKRTPSGVPNDDDDGDGDVAMDGDGDAAAFAEELDEEAEMPYWKKAEQRRRFVPGRDEFWMGDTPLQRKAFEHRMKMRLAPGSRKRTWGGVLKTAMLGSSAQDRPAAASDEDLELSSLPAHLIPQSRPAKRRRLTGPQRKADEEEGRDLFAIARGESGGARPKPNAIPIHTRSTPFDRGEVTYYIPESGTQGKRAAGVMEGDDEPWIEYGMPAGESSA</sequence>
<evidence type="ECO:0000313" key="2">
    <source>
        <dbReference type="EMBL" id="KAH6608946.1"/>
    </source>
</evidence>
<feature type="region of interest" description="Disordered" evidence="1">
    <location>
        <begin position="1351"/>
        <end position="1398"/>
    </location>
</feature>
<feature type="region of interest" description="Disordered" evidence="1">
    <location>
        <begin position="1243"/>
        <end position="1277"/>
    </location>
</feature>
<feature type="compositionally biased region" description="Low complexity" evidence="1">
    <location>
        <begin position="916"/>
        <end position="926"/>
    </location>
</feature>
<evidence type="ECO:0000313" key="3">
    <source>
        <dbReference type="Proteomes" id="UP000827724"/>
    </source>
</evidence>
<evidence type="ECO:0000256" key="1">
    <source>
        <dbReference type="SAM" id="MobiDB-lite"/>
    </source>
</evidence>
<dbReference type="EMBL" id="JAIWOZ010000002">
    <property type="protein sequence ID" value="KAH6608946.1"/>
    <property type="molecule type" value="Genomic_DNA"/>
</dbReference>
<proteinExistence type="predicted"/>
<feature type="compositionally biased region" description="Basic and acidic residues" evidence="1">
    <location>
        <begin position="1185"/>
        <end position="1197"/>
    </location>
</feature>
<dbReference type="OrthoDB" id="5422628at2759"/>
<name>A0A9P8TUW7_9HYPO</name>
<feature type="region of interest" description="Disordered" evidence="1">
    <location>
        <begin position="1440"/>
        <end position="1471"/>
    </location>
</feature>
<feature type="region of interest" description="Disordered" evidence="1">
    <location>
        <begin position="914"/>
        <end position="946"/>
    </location>
</feature>
<protein>
    <submittedName>
        <fullName evidence="2">Uncharacterized protein</fullName>
    </submittedName>
</protein>
<organism evidence="2 3">
    <name type="scientific">Trichoderma cornu-damae</name>
    <dbReference type="NCBI Taxonomy" id="654480"/>
    <lineage>
        <taxon>Eukaryota</taxon>
        <taxon>Fungi</taxon>
        <taxon>Dikarya</taxon>
        <taxon>Ascomycota</taxon>
        <taxon>Pezizomycotina</taxon>
        <taxon>Sordariomycetes</taxon>
        <taxon>Hypocreomycetidae</taxon>
        <taxon>Hypocreales</taxon>
        <taxon>Hypocreaceae</taxon>
        <taxon>Trichoderma</taxon>
    </lineage>
</organism>
<feature type="region of interest" description="Disordered" evidence="1">
    <location>
        <begin position="1408"/>
        <end position="1427"/>
    </location>
</feature>
<feature type="compositionally biased region" description="Acidic residues" evidence="1">
    <location>
        <begin position="1263"/>
        <end position="1277"/>
    </location>
</feature>
<keyword evidence="3" id="KW-1185">Reference proteome</keyword>
<gene>
    <name evidence="2" type="ORF">Trco_002292</name>
</gene>
<feature type="region of interest" description="Disordered" evidence="1">
    <location>
        <begin position="1182"/>
        <end position="1203"/>
    </location>
</feature>
<feature type="region of interest" description="Disordered" evidence="1">
    <location>
        <begin position="320"/>
        <end position="355"/>
    </location>
</feature>
<reference evidence="2" key="1">
    <citation type="submission" date="2021-08" db="EMBL/GenBank/DDBJ databases">
        <title>Chromosome-Level Trichoderma cornu-damae using Hi-C Data.</title>
        <authorList>
            <person name="Kim C.S."/>
        </authorList>
    </citation>
    <scope>NUCLEOTIDE SEQUENCE</scope>
    <source>
        <strain evidence="2">KA19-0412C</strain>
    </source>
</reference>
<comment type="caution">
    <text evidence="2">The sequence shown here is derived from an EMBL/GenBank/DDBJ whole genome shotgun (WGS) entry which is preliminary data.</text>
</comment>
<dbReference type="Proteomes" id="UP000827724">
    <property type="component" value="Unassembled WGS sequence"/>
</dbReference>
<accession>A0A9P8TUW7</accession>